<organism evidence="2 3">
    <name type="scientific">Putridiphycobacter roseus</name>
    <dbReference type="NCBI Taxonomy" id="2219161"/>
    <lineage>
        <taxon>Bacteria</taxon>
        <taxon>Pseudomonadati</taxon>
        <taxon>Bacteroidota</taxon>
        <taxon>Flavobacteriia</taxon>
        <taxon>Flavobacteriales</taxon>
        <taxon>Crocinitomicaceae</taxon>
        <taxon>Putridiphycobacter</taxon>
    </lineage>
</organism>
<dbReference type="Proteomes" id="UP000249248">
    <property type="component" value="Unassembled WGS sequence"/>
</dbReference>
<dbReference type="AlphaFoldDB" id="A0A2W1N0S7"/>
<protein>
    <recommendedName>
        <fullName evidence="4">DUF2911 domain-containing protein</fullName>
    </recommendedName>
</protein>
<feature type="chain" id="PRO_5016097319" description="DUF2911 domain-containing protein" evidence="1">
    <location>
        <begin position="25"/>
        <end position="202"/>
    </location>
</feature>
<dbReference type="Pfam" id="PF11138">
    <property type="entry name" value="DUF2911"/>
    <property type="match status" value="1"/>
</dbReference>
<keyword evidence="1" id="KW-0732">Signal</keyword>
<dbReference type="PROSITE" id="PS51257">
    <property type="entry name" value="PROKAR_LIPOPROTEIN"/>
    <property type="match status" value="1"/>
</dbReference>
<sequence length="202" mass="22397">MTTFMKIKYFTLALVFAGSITACTNDTKKDSEETVVETIEEVVEEDDLETKKVKSPREVASGQIDGVTVSVDYGSPSVKGREIWGDLVPFDNVWRAGANETTKLTLDAPLSINGQVVAAGSYGLLVLPKENEDWTVIINEAWDYDTHGVWGSNGYDENRDVLQVKVTPTFSGDMQESLKYTITENGILFQWDQASFEIPVVK</sequence>
<name>A0A2W1N0S7_9FLAO</name>
<evidence type="ECO:0000313" key="2">
    <source>
        <dbReference type="EMBL" id="PZE17140.1"/>
    </source>
</evidence>
<comment type="caution">
    <text evidence="2">The sequence shown here is derived from an EMBL/GenBank/DDBJ whole genome shotgun (WGS) entry which is preliminary data.</text>
</comment>
<accession>A0A2W1N0S7</accession>
<evidence type="ECO:0000313" key="3">
    <source>
        <dbReference type="Proteomes" id="UP000249248"/>
    </source>
</evidence>
<dbReference type="EMBL" id="QKSB01000005">
    <property type="protein sequence ID" value="PZE17140.1"/>
    <property type="molecule type" value="Genomic_DNA"/>
</dbReference>
<dbReference type="InterPro" id="IPR021314">
    <property type="entry name" value="DUF2911"/>
</dbReference>
<keyword evidence="3" id="KW-1185">Reference proteome</keyword>
<reference evidence="2 3" key="1">
    <citation type="submission" date="2018-06" db="EMBL/GenBank/DDBJ databases">
        <title>The draft genome sequence of Crocinitomix sp. SM1701.</title>
        <authorList>
            <person name="Zhang X."/>
        </authorList>
    </citation>
    <scope>NUCLEOTIDE SEQUENCE [LARGE SCALE GENOMIC DNA]</scope>
    <source>
        <strain evidence="2 3">SM1701</strain>
    </source>
</reference>
<evidence type="ECO:0000256" key="1">
    <source>
        <dbReference type="SAM" id="SignalP"/>
    </source>
</evidence>
<gene>
    <name evidence="2" type="ORF">DNU06_10385</name>
</gene>
<feature type="signal peptide" evidence="1">
    <location>
        <begin position="1"/>
        <end position="24"/>
    </location>
</feature>
<evidence type="ECO:0008006" key="4">
    <source>
        <dbReference type="Google" id="ProtNLM"/>
    </source>
</evidence>
<proteinExistence type="predicted"/>